<dbReference type="RefSeq" id="WP_150408252.1">
    <property type="nucleotide sequence ID" value="NZ_VXLC01000049.1"/>
</dbReference>
<name>A0A5N0DKV0_9NOCA</name>
<keyword evidence="2" id="KW-0472">Membrane</keyword>
<feature type="compositionally biased region" description="Pro residues" evidence="1">
    <location>
        <begin position="73"/>
        <end position="88"/>
    </location>
</feature>
<accession>A0A5N0DKV0</accession>
<feature type="transmembrane region" description="Helical" evidence="2">
    <location>
        <begin position="39"/>
        <end position="58"/>
    </location>
</feature>
<keyword evidence="4" id="KW-1185">Reference proteome</keyword>
<dbReference type="OrthoDB" id="4560550at2"/>
<feature type="compositionally biased region" description="Pro residues" evidence="1">
    <location>
        <begin position="8"/>
        <end position="22"/>
    </location>
</feature>
<feature type="region of interest" description="Disordered" evidence="1">
    <location>
        <begin position="63"/>
        <end position="93"/>
    </location>
</feature>
<evidence type="ECO:0000256" key="2">
    <source>
        <dbReference type="SAM" id="Phobius"/>
    </source>
</evidence>
<protein>
    <submittedName>
        <fullName evidence="3">Uncharacterized protein</fullName>
    </submittedName>
</protein>
<evidence type="ECO:0000313" key="4">
    <source>
        <dbReference type="Proteomes" id="UP000323876"/>
    </source>
</evidence>
<comment type="caution">
    <text evidence="3">The sequence shown here is derived from an EMBL/GenBank/DDBJ whole genome shotgun (WGS) entry which is preliminary data.</text>
</comment>
<feature type="region of interest" description="Disordered" evidence="1">
    <location>
        <begin position="1"/>
        <end position="31"/>
    </location>
</feature>
<evidence type="ECO:0000256" key="1">
    <source>
        <dbReference type="SAM" id="MobiDB-lite"/>
    </source>
</evidence>
<proteinExistence type="predicted"/>
<dbReference type="AlphaFoldDB" id="A0A5N0DKV0"/>
<dbReference type="EMBL" id="VXLC01000049">
    <property type="protein sequence ID" value="KAA8877373.1"/>
    <property type="molecule type" value="Genomic_DNA"/>
</dbReference>
<keyword evidence="2" id="KW-0812">Transmembrane</keyword>
<organism evidence="3 4">
    <name type="scientific">Nocardia colli</name>
    <dbReference type="NCBI Taxonomy" id="2545717"/>
    <lineage>
        <taxon>Bacteria</taxon>
        <taxon>Bacillati</taxon>
        <taxon>Actinomycetota</taxon>
        <taxon>Actinomycetes</taxon>
        <taxon>Mycobacteriales</taxon>
        <taxon>Nocardiaceae</taxon>
        <taxon>Nocardia</taxon>
    </lineage>
</organism>
<evidence type="ECO:0000313" key="3">
    <source>
        <dbReference type="EMBL" id="KAA8877373.1"/>
    </source>
</evidence>
<reference evidence="3 4" key="1">
    <citation type="submission" date="2019-09" db="EMBL/GenBank/DDBJ databases">
        <authorList>
            <person name="Wang X."/>
        </authorList>
    </citation>
    <scope>NUCLEOTIDE SEQUENCE [LARGE SCALE GENOMIC DNA]</scope>
    <source>
        <strain evidence="3 4">CICC 11023</strain>
    </source>
</reference>
<sequence length="212" mass="22392">MSENEPNGAPPAPNPPNDPTPAPNDTRTTDPTPFWRSSLFWTVVGSVGTVIALIVGIAQWAGSNSPSATPTGSPVPVPSTPPTTPAPPSLTHGHQKIANVEGIDLDTGQVRDQNQPGVDMSPSRTADSLNAMTDGHARFAIPRTDAGSGLDRCTAIAPGAWSQTLDNTYHLPTGSHLCVQTDQGNLAELTLTHIPSAAEQYLEFDFTTWRPR</sequence>
<gene>
    <name evidence="3" type="ORF">F3087_44510</name>
</gene>
<dbReference type="Proteomes" id="UP000323876">
    <property type="component" value="Unassembled WGS sequence"/>
</dbReference>
<keyword evidence="2" id="KW-1133">Transmembrane helix</keyword>